<dbReference type="EMBL" id="JAHWZX010000001">
    <property type="protein sequence ID" value="MBW4329576.1"/>
    <property type="molecule type" value="Genomic_DNA"/>
</dbReference>
<feature type="region of interest" description="Disordered" evidence="1">
    <location>
        <begin position="61"/>
        <end position="84"/>
    </location>
</feature>
<evidence type="ECO:0000256" key="1">
    <source>
        <dbReference type="SAM" id="MobiDB-lite"/>
    </source>
</evidence>
<accession>A0ABS6XH98</accession>
<organism evidence="2 3">
    <name type="scientific">Stakelama flava</name>
    <dbReference type="NCBI Taxonomy" id="2860338"/>
    <lineage>
        <taxon>Bacteria</taxon>
        <taxon>Pseudomonadati</taxon>
        <taxon>Pseudomonadota</taxon>
        <taxon>Alphaproteobacteria</taxon>
        <taxon>Sphingomonadales</taxon>
        <taxon>Sphingomonadaceae</taxon>
        <taxon>Stakelama</taxon>
    </lineage>
</organism>
<evidence type="ECO:0000313" key="3">
    <source>
        <dbReference type="Proteomes" id="UP001197214"/>
    </source>
</evidence>
<feature type="compositionally biased region" description="Basic and acidic residues" evidence="1">
    <location>
        <begin position="75"/>
        <end position="84"/>
    </location>
</feature>
<dbReference type="RefSeq" id="WP_219236668.1">
    <property type="nucleotide sequence ID" value="NZ_JAHWZX010000001.1"/>
</dbReference>
<protein>
    <submittedName>
        <fullName evidence="2">Uncharacterized protein</fullName>
    </submittedName>
</protein>
<evidence type="ECO:0000313" key="2">
    <source>
        <dbReference type="EMBL" id="MBW4329576.1"/>
    </source>
</evidence>
<name>A0ABS6XH98_9SPHN</name>
<proteinExistence type="predicted"/>
<gene>
    <name evidence="2" type="ORF">KY084_01635</name>
</gene>
<keyword evidence="3" id="KW-1185">Reference proteome</keyword>
<dbReference type="Proteomes" id="UP001197214">
    <property type="component" value="Unassembled WGS sequence"/>
</dbReference>
<sequence>MSADGSRPVTNDAAFLVDYVKVRPFFDTAYVVRGKDDIRTVEVPDVVISISDAARAAYDGMNPQQANELGRYRQSGHDDASSKG</sequence>
<comment type="caution">
    <text evidence="2">The sequence shown here is derived from an EMBL/GenBank/DDBJ whole genome shotgun (WGS) entry which is preliminary data.</text>
</comment>
<reference evidence="2 3" key="1">
    <citation type="submission" date="2021-07" db="EMBL/GenBank/DDBJ databases">
        <title>Stakelama flava sp. nov., a novel endophytic bacterium isolated from branch of Kandelia candel.</title>
        <authorList>
            <person name="Tuo L."/>
        </authorList>
    </citation>
    <scope>NUCLEOTIDE SEQUENCE [LARGE SCALE GENOMIC DNA]</scope>
    <source>
        <strain evidence="2 3">CBK3Z-3</strain>
    </source>
</reference>